<feature type="region of interest" description="Disordered" evidence="7">
    <location>
        <begin position="40"/>
        <end position="67"/>
    </location>
</feature>
<dbReference type="PROSITE" id="PS01283">
    <property type="entry name" value="TBOX_1"/>
    <property type="match status" value="1"/>
</dbReference>
<evidence type="ECO:0000256" key="6">
    <source>
        <dbReference type="PROSITE-ProRule" id="PRU00201"/>
    </source>
</evidence>
<dbReference type="InterPro" id="IPR008967">
    <property type="entry name" value="p53-like_TF_DNA-bd_sf"/>
</dbReference>
<gene>
    <name evidence="9" type="ORF">P7K49_008271</name>
</gene>
<evidence type="ECO:0000256" key="2">
    <source>
        <dbReference type="ARBA" id="ARBA00023015"/>
    </source>
</evidence>
<accession>A0ABQ9VX95</accession>
<keyword evidence="2" id="KW-0805">Transcription regulation</keyword>
<comment type="caution">
    <text evidence="9">The sequence shown here is derived from an EMBL/GenBank/DDBJ whole genome shotgun (WGS) entry which is preliminary data.</text>
</comment>
<keyword evidence="10" id="KW-1185">Reference proteome</keyword>
<dbReference type="InterPro" id="IPR046360">
    <property type="entry name" value="T-box_DNA-bd"/>
</dbReference>
<evidence type="ECO:0000256" key="5">
    <source>
        <dbReference type="ARBA" id="ARBA00023242"/>
    </source>
</evidence>
<dbReference type="InterPro" id="IPR018186">
    <property type="entry name" value="TF_T-box_CS"/>
</dbReference>
<organism evidence="9 10">
    <name type="scientific">Saguinus oedipus</name>
    <name type="common">Cotton-top tamarin</name>
    <name type="synonym">Oedipomidas oedipus</name>
    <dbReference type="NCBI Taxonomy" id="9490"/>
    <lineage>
        <taxon>Eukaryota</taxon>
        <taxon>Metazoa</taxon>
        <taxon>Chordata</taxon>
        <taxon>Craniata</taxon>
        <taxon>Vertebrata</taxon>
        <taxon>Euteleostomi</taxon>
        <taxon>Mammalia</taxon>
        <taxon>Eutheria</taxon>
        <taxon>Euarchontoglires</taxon>
        <taxon>Primates</taxon>
        <taxon>Haplorrhini</taxon>
        <taxon>Platyrrhini</taxon>
        <taxon>Cebidae</taxon>
        <taxon>Callitrichinae</taxon>
        <taxon>Saguinus</taxon>
    </lineage>
</organism>
<evidence type="ECO:0000256" key="3">
    <source>
        <dbReference type="ARBA" id="ARBA00023125"/>
    </source>
</evidence>
<keyword evidence="4" id="KW-0804">Transcription</keyword>
<keyword evidence="3 6" id="KW-0238">DNA-binding</keyword>
<reference evidence="9 10" key="1">
    <citation type="submission" date="2023-05" db="EMBL/GenBank/DDBJ databases">
        <title>B98-5 Cell Line De Novo Hybrid Assembly: An Optical Mapping Approach.</title>
        <authorList>
            <person name="Kananen K."/>
            <person name="Auerbach J.A."/>
            <person name="Kautto E."/>
            <person name="Blachly J.S."/>
        </authorList>
    </citation>
    <scope>NUCLEOTIDE SEQUENCE [LARGE SCALE GENOMIC DNA]</scope>
    <source>
        <strain evidence="9">B95-8</strain>
        <tissue evidence="9">Cell line</tissue>
    </source>
</reference>
<protein>
    <recommendedName>
        <fullName evidence="8">T-box domain-containing protein</fullName>
    </recommendedName>
</protein>
<dbReference type="PANTHER" id="PTHR11267:SF20">
    <property type="entry name" value="T-BOX TRANSCRIPTION FACTOR TBX18"/>
    <property type="match status" value="1"/>
</dbReference>
<dbReference type="SUPFAM" id="SSF49417">
    <property type="entry name" value="p53-like transcription factors"/>
    <property type="match status" value="1"/>
</dbReference>
<keyword evidence="5 6" id="KW-0539">Nucleus</keyword>
<dbReference type="SMART" id="SM00425">
    <property type="entry name" value="TBOX"/>
    <property type="match status" value="1"/>
</dbReference>
<evidence type="ECO:0000256" key="4">
    <source>
        <dbReference type="ARBA" id="ARBA00023163"/>
    </source>
</evidence>
<feature type="non-terminal residue" evidence="9">
    <location>
        <position position="204"/>
    </location>
</feature>
<comment type="subcellular location">
    <subcellularLocation>
        <location evidence="1 6">Nucleus</location>
    </subcellularLocation>
</comment>
<feature type="region of interest" description="Disordered" evidence="7">
    <location>
        <begin position="87"/>
        <end position="146"/>
    </location>
</feature>
<dbReference type="EMBL" id="JASSZA010000004">
    <property type="protein sequence ID" value="KAK2114005.1"/>
    <property type="molecule type" value="Genomic_DNA"/>
</dbReference>
<evidence type="ECO:0000259" key="8">
    <source>
        <dbReference type="PROSITE" id="PS50252"/>
    </source>
</evidence>
<evidence type="ECO:0000256" key="7">
    <source>
        <dbReference type="SAM" id="MobiDB-lite"/>
    </source>
</evidence>
<feature type="domain" description="T-box" evidence="8">
    <location>
        <begin position="148"/>
        <end position="204"/>
    </location>
</feature>
<dbReference type="InterPro" id="IPR001699">
    <property type="entry name" value="TF_T-box"/>
</dbReference>
<comment type="caution">
    <text evidence="6">Lacks conserved residue(s) required for the propagation of feature annotation.</text>
</comment>
<sequence>MAAGSLAEAGRPRILVPESWRFCYVCFEAPVASGFALGTLDSGAPLRPRRARVPDPGGGGLGPAEAQLVGWTRSARLSRARDLGTKEGTLQLRMRPFDRQRLGGCEDGSQQGASPLASPGGSPKGSPAPALARPRTPLPSPQTPRVDLQGAELWKRFHEIGTEMIITKAGRRMFPAMRVKISGLDPHQQYYIAMDIVPVDNKRY</sequence>
<evidence type="ECO:0000313" key="9">
    <source>
        <dbReference type="EMBL" id="KAK2114005.1"/>
    </source>
</evidence>
<evidence type="ECO:0000256" key="1">
    <source>
        <dbReference type="ARBA" id="ARBA00004123"/>
    </source>
</evidence>
<feature type="compositionally biased region" description="Low complexity" evidence="7">
    <location>
        <begin position="112"/>
        <end position="135"/>
    </location>
</feature>
<name>A0ABQ9VX95_SAGOE</name>
<dbReference type="Proteomes" id="UP001266305">
    <property type="component" value="Unassembled WGS sequence"/>
</dbReference>
<dbReference type="PROSITE" id="PS50252">
    <property type="entry name" value="TBOX_3"/>
    <property type="match status" value="1"/>
</dbReference>
<dbReference type="Gene3D" id="2.60.40.820">
    <property type="entry name" value="Transcription factor, T-box"/>
    <property type="match status" value="1"/>
</dbReference>
<dbReference type="PANTHER" id="PTHR11267">
    <property type="entry name" value="T-BOX PROTEIN-RELATED"/>
    <property type="match status" value="1"/>
</dbReference>
<evidence type="ECO:0000313" key="10">
    <source>
        <dbReference type="Proteomes" id="UP001266305"/>
    </source>
</evidence>
<dbReference type="InterPro" id="IPR036960">
    <property type="entry name" value="T-box_sf"/>
</dbReference>
<proteinExistence type="predicted"/>
<dbReference type="Pfam" id="PF00907">
    <property type="entry name" value="T-box"/>
    <property type="match status" value="1"/>
</dbReference>